<comment type="caution">
    <text evidence="1">The sequence shown here is derived from an EMBL/GenBank/DDBJ whole genome shotgun (WGS) entry which is preliminary data.</text>
</comment>
<keyword evidence="2" id="KW-1185">Reference proteome</keyword>
<sequence length="130" mass="15025">MEAPATILMNQAIVHLVRLIDAFEENEGCWKNWRDSLFDREYLTSEYNEDLEAMKKCYESSRQIQAEIPGAAAAVLTELPSAVQWAVKDFSRTYLLTESKIFQYFITKEGEKITAYRKTNPSYDEGILAR</sequence>
<dbReference type="AlphaFoldDB" id="A0A9X0L630"/>
<protein>
    <submittedName>
        <fullName evidence="1">Uncharacterized protein</fullName>
    </submittedName>
</protein>
<evidence type="ECO:0000313" key="1">
    <source>
        <dbReference type="EMBL" id="KUG09383.1"/>
    </source>
</evidence>
<dbReference type="RefSeq" id="WP_059067285.1">
    <property type="nucleotide sequence ID" value="NZ_LNAL01000003.1"/>
</dbReference>
<proteinExistence type="predicted"/>
<reference evidence="1 2" key="1">
    <citation type="submission" date="2015-11" db="EMBL/GenBank/DDBJ databases">
        <title>Solirubrum puertoriconensis gen. nov. an environmental bacteria isolated in Puerto Rico.</title>
        <authorList>
            <person name="Cuebas-Irizarry M.F."/>
            <person name="Montalvo-Rodriguez R."/>
        </authorList>
    </citation>
    <scope>NUCLEOTIDE SEQUENCE [LARGE SCALE GENOMIC DNA]</scope>
    <source>
        <strain evidence="1 2">MC1A</strain>
    </source>
</reference>
<accession>A0A9X0L630</accession>
<organism evidence="1 2">
    <name type="scientific">Solirubrum puertoriconensis</name>
    <dbReference type="NCBI Taxonomy" id="1751427"/>
    <lineage>
        <taxon>Bacteria</taxon>
        <taxon>Pseudomonadati</taxon>
        <taxon>Bacteroidota</taxon>
        <taxon>Cytophagia</taxon>
        <taxon>Cytophagales</taxon>
    </lineage>
</organism>
<name>A0A9X0L630_SOLP1</name>
<evidence type="ECO:0000313" key="2">
    <source>
        <dbReference type="Proteomes" id="UP000054223"/>
    </source>
</evidence>
<dbReference type="Proteomes" id="UP000054223">
    <property type="component" value="Unassembled WGS sequence"/>
</dbReference>
<gene>
    <name evidence="1" type="ORF">ASU33_16780</name>
</gene>
<dbReference type="EMBL" id="LNAL01000003">
    <property type="protein sequence ID" value="KUG09383.1"/>
    <property type="molecule type" value="Genomic_DNA"/>
</dbReference>